<organism evidence="1 2">
    <name type="scientific">Candidatus Entotheonella gemina</name>
    <dbReference type="NCBI Taxonomy" id="1429439"/>
    <lineage>
        <taxon>Bacteria</taxon>
        <taxon>Pseudomonadati</taxon>
        <taxon>Nitrospinota/Tectimicrobiota group</taxon>
        <taxon>Candidatus Tectimicrobiota</taxon>
        <taxon>Candidatus Entotheonellia</taxon>
        <taxon>Candidatus Entotheonellales</taxon>
        <taxon>Candidatus Entotheonellaceae</taxon>
        <taxon>Candidatus Entotheonella</taxon>
    </lineage>
</organism>
<reference evidence="1 2" key="1">
    <citation type="journal article" date="2014" name="Nature">
        <title>An environmental bacterial taxon with a large and distinct metabolic repertoire.</title>
        <authorList>
            <person name="Wilson M.C."/>
            <person name="Mori T."/>
            <person name="Ruckert C."/>
            <person name="Uria A.R."/>
            <person name="Helf M.J."/>
            <person name="Takada K."/>
            <person name="Gernert C."/>
            <person name="Steffens U.A."/>
            <person name="Heycke N."/>
            <person name="Schmitt S."/>
            <person name="Rinke C."/>
            <person name="Helfrich E.J."/>
            <person name="Brachmann A.O."/>
            <person name="Gurgui C."/>
            <person name="Wakimoto T."/>
            <person name="Kracht M."/>
            <person name="Crusemann M."/>
            <person name="Hentschel U."/>
            <person name="Abe I."/>
            <person name="Matsunaga S."/>
            <person name="Kalinowski J."/>
            <person name="Takeyama H."/>
            <person name="Piel J."/>
        </authorList>
    </citation>
    <scope>NUCLEOTIDE SEQUENCE [LARGE SCALE GENOMIC DNA]</scope>
    <source>
        <strain evidence="2">TSY2</strain>
    </source>
</reference>
<dbReference type="AlphaFoldDB" id="W4LVK3"/>
<evidence type="ECO:0000313" key="2">
    <source>
        <dbReference type="Proteomes" id="UP000019140"/>
    </source>
</evidence>
<dbReference type="EMBL" id="AZHX01001559">
    <property type="protein sequence ID" value="ETX02154.1"/>
    <property type="molecule type" value="Genomic_DNA"/>
</dbReference>
<name>W4LVK3_9BACT</name>
<dbReference type="Proteomes" id="UP000019140">
    <property type="component" value="Unassembled WGS sequence"/>
</dbReference>
<proteinExistence type="predicted"/>
<keyword evidence="2" id="KW-1185">Reference proteome</keyword>
<comment type="caution">
    <text evidence="1">The sequence shown here is derived from an EMBL/GenBank/DDBJ whole genome shotgun (WGS) entry which is preliminary data.</text>
</comment>
<gene>
    <name evidence="1" type="ORF">ETSY2_36125</name>
</gene>
<dbReference type="HOGENOM" id="CLU_2647762_0_0_7"/>
<sequence>MTTVHAQLVGDKAVLSRAEFERLVELAQATEEIDLQRVEDDVPTIGIMRLAEQGGAFDWLAGEDDLYTVDDLKVRYQ</sequence>
<protein>
    <submittedName>
        <fullName evidence="1">Uncharacterized protein</fullName>
    </submittedName>
</protein>
<evidence type="ECO:0000313" key="1">
    <source>
        <dbReference type="EMBL" id="ETX02154.1"/>
    </source>
</evidence>
<accession>W4LVK3</accession>